<dbReference type="AlphaFoldDB" id="F4KZS0"/>
<comment type="cofactor">
    <cofactor evidence="1">
        <name>pyridoxal 5'-phosphate</name>
        <dbReference type="ChEBI" id="CHEBI:597326"/>
    </cofactor>
</comment>
<dbReference type="GO" id="GO:0070179">
    <property type="term" value="P:D-serine biosynthetic process"/>
    <property type="evidence" value="ECO:0007669"/>
    <property type="project" value="TreeGrafter"/>
</dbReference>
<dbReference type="GO" id="GO:0008721">
    <property type="term" value="F:D-serine ammonia-lyase activity"/>
    <property type="evidence" value="ECO:0007669"/>
    <property type="project" value="TreeGrafter"/>
</dbReference>
<dbReference type="InterPro" id="IPR001926">
    <property type="entry name" value="TrpB-like_PALP"/>
</dbReference>
<dbReference type="EMBL" id="CP002691">
    <property type="protein sequence ID" value="AEE50506.1"/>
    <property type="molecule type" value="Genomic_DNA"/>
</dbReference>
<dbReference type="Pfam" id="PF00291">
    <property type="entry name" value="PALP"/>
    <property type="match status" value="1"/>
</dbReference>
<evidence type="ECO:0000256" key="2">
    <source>
        <dbReference type="ARBA" id="ARBA00010869"/>
    </source>
</evidence>
<dbReference type="GO" id="GO:0003941">
    <property type="term" value="F:L-serine ammonia-lyase activity"/>
    <property type="evidence" value="ECO:0007669"/>
    <property type="project" value="TreeGrafter"/>
</dbReference>
<evidence type="ECO:0000259" key="5">
    <source>
        <dbReference type="Pfam" id="PF00291"/>
    </source>
</evidence>
<dbReference type="RefSeq" id="WP_013765054.1">
    <property type="nucleotide sequence ID" value="NC_015510.1"/>
</dbReference>
<dbReference type="OrthoDB" id="9811476at2"/>
<protein>
    <submittedName>
        <fullName evidence="6">Serine racemase</fullName>
        <ecNumber evidence="6">5.1.1.18</ecNumber>
    </submittedName>
</protein>
<dbReference type="PANTHER" id="PTHR43050">
    <property type="entry name" value="SERINE / THREONINE RACEMASE FAMILY MEMBER"/>
    <property type="match status" value="1"/>
</dbReference>
<keyword evidence="3" id="KW-0663">Pyridoxal phosphate</keyword>
<dbReference type="InterPro" id="IPR036052">
    <property type="entry name" value="TrpB-like_PALP_sf"/>
</dbReference>
<feature type="domain" description="Tryptophan synthase beta chain-like PALP" evidence="5">
    <location>
        <begin position="20"/>
        <end position="308"/>
    </location>
</feature>
<gene>
    <name evidence="6" type="ordered locus">Halhy_2637</name>
</gene>
<proteinExistence type="inferred from homology"/>
<dbReference type="Gene3D" id="3.40.50.1100">
    <property type="match status" value="2"/>
</dbReference>
<keyword evidence="4" id="KW-0456">Lyase</keyword>
<dbReference type="SUPFAM" id="SSF53686">
    <property type="entry name" value="Tryptophan synthase beta subunit-like PLP-dependent enzymes"/>
    <property type="match status" value="1"/>
</dbReference>
<evidence type="ECO:0000256" key="1">
    <source>
        <dbReference type="ARBA" id="ARBA00001933"/>
    </source>
</evidence>
<dbReference type="Proteomes" id="UP000008461">
    <property type="component" value="Chromosome"/>
</dbReference>
<dbReference type="PANTHER" id="PTHR43050:SF1">
    <property type="entry name" value="SERINE RACEMASE"/>
    <property type="match status" value="1"/>
</dbReference>
<dbReference type="KEGG" id="hhy:Halhy_2637"/>
<evidence type="ECO:0000313" key="6">
    <source>
        <dbReference type="EMBL" id="AEE50506.1"/>
    </source>
</evidence>
<accession>F4KZS0</accession>
<dbReference type="GO" id="GO:0030378">
    <property type="term" value="F:serine racemase activity"/>
    <property type="evidence" value="ECO:0007669"/>
    <property type="project" value="UniProtKB-EC"/>
</dbReference>
<dbReference type="eggNOG" id="COG1171">
    <property type="taxonomic scope" value="Bacteria"/>
</dbReference>
<name>F4KZS0_HALH1</name>
<dbReference type="GO" id="GO:0005524">
    <property type="term" value="F:ATP binding"/>
    <property type="evidence" value="ECO:0007669"/>
    <property type="project" value="TreeGrafter"/>
</dbReference>
<keyword evidence="6" id="KW-0413">Isomerase</keyword>
<dbReference type="GO" id="GO:0018114">
    <property type="term" value="F:threonine racemase activity"/>
    <property type="evidence" value="ECO:0007669"/>
    <property type="project" value="TreeGrafter"/>
</dbReference>
<dbReference type="GO" id="GO:0030170">
    <property type="term" value="F:pyridoxal phosphate binding"/>
    <property type="evidence" value="ECO:0007669"/>
    <property type="project" value="TreeGrafter"/>
</dbReference>
<evidence type="ECO:0000313" key="7">
    <source>
        <dbReference type="Proteomes" id="UP000008461"/>
    </source>
</evidence>
<dbReference type="GO" id="GO:0000287">
    <property type="term" value="F:magnesium ion binding"/>
    <property type="evidence" value="ECO:0007669"/>
    <property type="project" value="TreeGrafter"/>
</dbReference>
<dbReference type="CDD" id="cd01562">
    <property type="entry name" value="Thr-dehyd"/>
    <property type="match status" value="1"/>
</dbReference>
<keyword evidence="7" id="KW-1185">Reference proteome</keyword>
<organism evidence="6 7">
    <name type="scientific">Haliscomenobacter hydrossis (strain ATCC 27775 / DSM 1100 / LMG 10767 / O)</name>
    <dbReference type="NCBI Taxonomy" id="760192"/>
    <lineage>
        <taxon>Bacteria</taxon>
        <taxon>Pseudomonadati</taxon>
        <taxon>Bacteroidota</taxon>
        <taxon>Saprospiria</taxon>
        <taxon>Saprospirales</taxon>
        <taxon>Haliscomenobacteraceae</taxon>
        <taxon>Haliscomenobacter</taxon>
    </lineage>
</organism>
<dbReference type="STRING" id="760192.Halhy_2637"/>
<dbReference type="EC" id="5.1.1.18" evidence="6"/>
<dbReference type="HOGENOM" id="CLU_021152_4_2_10"/>
<reference evidence="6 7" key="1">
    <citation type="journal article" date="2011" name="Stand. Genomic Sci.">
        <title>Complete genome sequence of Haliscomenobacter hydrossis type strain (O).</title>
        <authorList>
            <consortium name="US DOE Joint Genome Institute (JGI-PGF)"/>
            <person name="Daligault H."/>
            <person name="Lapidus A."/>
            <person name="Zeytun A."/>
            <person name="Nolan M."/>
            <person name="Lucas S."/>
            <person name="Del Rio T.G."/>
            <person name="Tice H."/>
            <person name="Cheng J.F."/>
            <person name="Tapia R."/>
            <person name="Han C."/>
            <person name="Goodwin L."/>
            <person name="Pitluck S."/>
            <person name="Liolios K."/>
            <person name="Pagani I."/>
            <person name="Ivanova N."/>
            <person name="Huntemann M."/>
            <person name="Mavromatis K."/>
            <person name="Mikhailova N."/>
            <person name="Pati A."/>
            <person name="Chen A."/>
            <person name="Palaniappan K."/>
            <person name="Land M."/>
            <person name="Hauser L."/>
            <person name="Brambilla E.M."/>
            <person name="Rohde M."/>
            <person name="Verbarg S."/>
            <person name="Goker M."/>
            <person name="Bristow J."/>
            <person name="Eisen J.A."/>
            <person name="Markowitz V."/>
            <person name="Hugenholtz P."/>
            <person name="Kyrpides N.C."/>
            <person name="Klenk H.P."/>
            <person name="Woyke T."/>
        </authorList>
    </citation>
    <scope>NUCLEOTIDE SEQUENCE [LARGE SCALE GENOMIC DNA]</scope>
    <source>
        <strain evidence="7">ATCC 27775 / DSM 1100 / LMG 10767 / O</strain>
    </source>
</reference>
<dbReference type="FunFam" id="3.40.50.1100:FF:000005">
    <property type="entry name" value="Threonine dehydratase catabolic"/>
    <property type="match status" value="1"/>
</dbReference>
<evidence type="ECO:0000256" key="4">
    <source>
        <dbReference type="ARBA" id="ARBA00023239"/>
    </source>
</evidence>
<sequence length="318" mass="33787">MQTLVELPSAADIRQSHTLIQPFIHRTPVLSSQSINVMGGAQLFFKCENFQKIGAFKMRGASNAALRLADAARQKGLATHSSGNHAQAVAKIAQLLGVPAHIVMPENAPSVKREATAGYGAHIVFCAATQAAREETLAKILNETGATFIHPYDDYNVIAGQATAALELIEDLADLDAIIAPIGGGGLMSGTALSTHYFSPQTAVYGAEPEQVNDAWLSFKSGVRTPHLGLPSIADGLLTNLSEKTFGIIKTHLSDVFTVSEAEIVAAMKLVWERMKIVVEPSCVVPLAAVLKNPDVFAGKRVGIILTGGNVDLKRLPF</sequence>
<comment type="similarity">
    <text evidence="2">Belongs to the serine/threonine dehydratase family.</text>
</comment>
<reference key="2">
    <citation type="submission" date="2011-04" db="EMBL/GenBank/DDBJ databases">
        <title>Complete sequence of chromosome of Haliscomenobacter hydrossis DSM 1100.</title>
        <authorList>
            <consortium name="US DOE Joint Genome Institute (JGI-PGF)"/>
            <person name="Lucas S."/>
            <person name="Han J."/>
            <person name="Lapidus A."/>
            <person name="Bruce D."/>
            <person name="Goodwin L."/>
            <person name="Pitluck S."/>
            <person name="Peters L."/>
            <person name="Kyrpides N."/>
            <person name="Mavromatis K."/>
            <person name="Ivanova N."/>
            <person name="Ovchinnikova G."/>
            <person name="Pagani I."/>
            <person name="Daligault H."/>
            <person name="Detter J.C."/>
            <person name="Han C."/>
            <person name="Land M."/>
            <person name="Hauser L."/>
            <person name="Markowitz V."/>
            <person name="Cheng J.-F."/>
            <person name="Hugenholtz P."/>
            <person name="Woyke T."/>
            <person name="Wu D."/>
            <person name="Verbarg S."/>
            <person name="Frueling A."/>
            <person name="Brambilla E."/>
            <person name="Klenk H.-P."/>
            <person name="Eisen J.A."/>
        </authorList>
    </citation>
    <scope>NUCLEOTIDE SEQUENCE</scope>
    <source>
        <strain>DSM 1100</strain>
    </source>
</reference>
<evidence type="ECO:0000256" key="3">
    <source>
        <dbReference type="ARBA" id="ARBA00022898"/>
    </source>
</evidence>